<dbReference type="GO" id="GO:0015171">
    <property type="term" value="F:amino acid transmembrane transporter activity"/>
    <property type="evidence" value="ECO:0007669"/>
    <property type="project" value="TreeGrafter"/>
</dbReference>
<evidence type="ECO:0000256" key="5">
    <source>
        <dbReference type="SAM" id="Phobius"/>
    </source>
</evidence>
<feature type="transmembrane region" description="Helical" evidence="5">
    <location>
        <begin position="171"/>
        <end position="191"/>
    </location>
</feature>
<feature type="transmembrane region" description="Helical" evidence="5">
    <location>
        <begin position="500"/>
        <end position="519"/>
    </location>
</feature>
<feature type="transmembrane region" description="Helical" evidence="5">
    <location>
        <begin position="291"/>
        <end position="310"/>
    </location>
</feature>
<evidence type="ECO:0000256" key="4">
    <source>
        <dbReference type="ARBA" id="ARBA00023136"/>
    </source>
</evidence>
<proteinExistence type="predicted"/>
<evidence type="ECO:0000313" key="7">
    <source>
        <dbReference type="EMBL" id="RMY66011.1"/>
    </source>
</evidence>
<feature type="transmembrane region" description="Helical" evidence="5">
    <location>
        <begin position="421"/>
        <end position="447"/>
    </location>
</feature>
<keyword evidence="3 5" id="KW-1133">Transmembrane helix</keyword>
<evidence type="ECO:0000256" key="3">
    <source>
        <dbReference type="ARBA" id="ARBA00022989"/>
    </source>
</evidence>
<feature type="transmembrane region" description="Helical" evidence="5">
    <location>
        <begin position="203"/>
        <end position="220"/>
    </location>
</feature>
<feature type="transmembrane region" description="Helical" evidence="5">
    <location>
        <begin position="467"/>
        <end position="488"/>
    </location>
</feature>
<organism evidence="7 8">
    <name type="scientific">Hortaea werneckii</name>
    <name type="common">Black yeast</name>
    <name type="synonym">Cladosporium werneckii</name>
    <dbReference type="NCBI Taxonomy" id="91943"/>
    <lineage>
        <taxon>Eukaryota</taxon>
        <taxon>Fungi</taxon>
        <taxon>Dikarya</taxon>
        <taxon>Ascomycota</taxon>
        <taxon>Pezizomycotina</taxon>
        <taxon>Dothideomycetes</taxon>
        <taxon>Dothideomycetidae</taxon>
        <taxon>Mycosphaerellales</taxon>
        <taxon>Teratosphaeriaceae</taxon>
        <taxon>Hortaea</taxon>
    </lineage>
</organism>
<evidence type="ECO:0000256" key="1">
    <source>
        <dbReference type="ARBA" id="ARBA00004141"/>
    </source>
</evidence>
<dbReference type="PANTHER" id="PTHR43341:SF6">
    <property type="entry name" value="AMINO ACID TRANSPORTER (EUROFUNG)"/>
    <property type="match status" value="1"/>
</dbReference>
<evidence type="ECO:0000256" key="2">
    <source>
        <dbReference type="ARBA" id="ARBA00022692"/>
    </source>
</evidence>
<gene>
    <name evidence="7" type="ORF">D0863_08722</name>
</gene>
<feature type="transmembrane region" description="Helical" evidence="5">
    <location>
        <begin position="137"/>
        <end position="159"/>
    </location>
</feature>
<evidence type="ECO:0000313" key="8">
    <source>
        <dbReference type="Proteomes" id="UP000269276"/>
    </source>
</evidence>
<feature type="domain" description="Amino acid permease/ SLC12A" evidence="6">
    <location>
        <begin position="57"/>
        <end position="525"/>
    </location>
</feature>
<dbReference type="PIRSF" id="PIRSF006060">
    <property type="entry name" value="AA_transporter"/>
    <property type="match status" value="1"/>
</dbReference>
<dbReference type="GO" id="GO:0016020">
    <property type="term" value="C:membrane"/>
    <property type="evidence" value="ECO:0007669"/>
    <property type="project" value="UniProtKB-SubCell"/>
</dbReference>
<dbReference type="PANTHER" id="PTHR43341">
    <property type="entry name" value="AMINO ACID PERMEASE"/>
    <property type="match status" value="1"/>
</dbReference>
<comment type="caution">
    <text evidence="7">The sequence shown here is derived from an EMBL/GenBank/DDBJ whole genome shotgun (WGS) entry which is preliminary data.</text>
</comment>
<feature type="transmembrane region" description="Helical" evidence="5">
    <location>
        <begin position="350"/>
        <end position="375"/>
    </location>
</feature>
<dbReference type="Pfam" id="PF00324">
    <property type="entry name" value="AA_permease"/>
    <property type="match status" value="1"/>
</dbReference>
<keyword evidence="4 5" id="KW-0472">Membrane</keyword>
<feature type="transmembrane region" description="Helical" evidence="5">
    <location>
        <begin position="87"/>
        <end position="111"/>
    </location>
</feature>
<sequence>MEKLQFLLQQTLLSLSMAFTNKKAAEASIEDNYAAQGDSPQVSTKNGLHRSLSNRQVQLICIGGAIGTSLFIRIGNGLAFGGPASLLIAYIMYSSVLALISNCLAEMTVAYPVSGGFIRQAGHWVDDALGFMAGWNYFLYEALLIPVEVTAICLVLSFWNEHSKDSGPTAAICIACTVTFVLLNTVGVKVFGEAEFWLSSGKVILILSLLMFTFITMVGGNPTGDAYGFRYWNEPGAFAAYLSTGSIGRFEGFLACLWNASFAVVGPEYISIVAAEVYRPRRSLKSAFKTVYARFGLFFIGTALSVGIVIPYNNSTLQAIAAGELSSSSAAATPWVIAMENLGIRIFPHIVNLLLFTCLFSAGNTYTFCAIRNLYSLALEGRAHRIFAKTTRNGTPIYACMVVTIFPLLSLMQVGSTSAEVLNWLVSLITAGGVVNYIVITTTYICFYRACLVQGVKRSELPYFAWYQPWCAYIGLAWMLFIIFFYGYSSFRPWDVGIFFQHYTMVILDPILFIVWKLLKRTKWLKPHEVDLVWEKPEIDEYEAELPPYTGGTWNSLLRFCRLRN</sequence>
<dbReference type="Gene3D" id="1.20.1740.10">
    <property type="entry name" value="Amino acid/polyamine transporter I"/>
    <property type="match status" value="1"/>
</dbReference>
<keyword evidence="2 5" id="KW-0812">Transmembrane</keyword>
<dbReference type="InterPro" id="IPR050524">
    <property type="entry name" value="APC_YAT"/>
</dbReference>
<accession>A0A3M7DNM0</accession>
<name>A0A3M7DNM0_HORWE</name>
<dbReference type="EMBL" id="QWIP01000329">
    <property type="protein sequence ID" value="RMY66011.1"/>
    <property type="molecule type" value="Genomic_DNA"/>
</dbReference>
<dbReference type="InterPro" id="IPR004841">
    <property type="entry name" value="AA-permease/SLC12A_dom"/>
</dbReference>
<feature type="transmembrane region" description="Helical" evidence="5">
    <location>
        <begin position="396"/>
        <end position="415"/>
    </location>
</feature>
<dbReference type="VEuPathDB" id="FungiDB:BTJ68_07747"/>
<reference evidence="7 8" key="1">
    <citation type="journal article" date="2018" name="BMC Genomics">
        <title>Genomic evidence for intraspecific hybridization in a clonal and extremely halotolerant yeast.</title>
        <authorList>
            <person name="Gostincar C."/>
            <person name="Stajich J.E."/>
            <person name="Zupancic J."/>
            <person name="Zalar P."/>
            <person name="Gunde-Cimerman N."/>
        </authorList>
    </citation>
    <scope>NUCLEOTIDE SEQUENCE [LARGE SCALE GENOMIC DNA]</scope>
    <source>
        <strain evidence="7 8">EXF-2682</strain>
    </source>
</reference>
<dbReference type="OrthoDB" id="10062876at2759"/>
<comment type="subcellular location">
    <subcellularLocation>
        <location evidence="1">Membrane</location>
        <topology evidence="1">Multi-pass membrane protein</topology>
    </subcellularLocation>
</comment>
<dbReference type="AlphaFoldDB" id="A0A3M7DNM0"/>
<protein>
    <recommendedName>
        <fullName evidence="6">Amino acid permease/ SLC12A domain-containing protein</fullName>
    </recommendedName>
</protein>
<evidence type="ECO:0000259" key="6">
    <source>
        <dbReference type="Pfam" id="PF00324"/>
    </source>
</evidence>
<dbReference type="Proteomes" id="UP000269276">
    <property type="component" value="Unassembled WGS sequence"/>
</dbReference>